<evidence type="ECO:0000256" key="2">
    <source>
        <dbReference type="ARBA" id="ARBA00022723"/>
    </source>
</evidence>
<keyword evidence="1" id="KW-0645">Protease</keyword>
<dbReference type="Gene3D" id="3.90.230.10">
    <property type="entry name" value="Creatinase/methionine aminopeptidase superfamily"/>
    <property type="match status" value="1"/>
</dbReference>
<keyword evidence="2" id="KW-0479">Metal-binding</keyword>
<proteinExistence type="predicted"/>
<dbReference type="InterPro" id="IPR000994">
    <property type="entry name" value="Pept_M24"/>
</dbReference>
<feature type="domain" description="Peptidase M24" evidence="5">
    <location>
        <begin position="138"/>
        <end position="338"/>
    </location>
</feature>
<dbReference type="RefSeq" id="WP_207162494.1">
    <property type="nucleotide sequence ID" value="NZ_CP071382.1"/>
</dbReference>
<keyword evidence="7" id="KW-0031">Aminopeptidase</keyword>
<keyword evidence="3" id="KW-0378">Hydrolase</keyword>
<name>A0ABX7Q0T7_9BACT</name>
<dbReference type="CDD" id="cd01092">
    <property type="entry name" value="APP-like"/>
    <property type="match status" value="1"/>
</dbReference>
<evidence type="ECO:0000256" key="1">
    <source>
        <dbReference type="ARBA" id="ARBA00022670"/>
    </source>
</evidence>
<dbReference type="SUPFAM" id="SSF53092">
    <property type="entry name" value="Creatinase/prolidase N-terminal domain"/>
    <property type="match status" value="1"/>
</dbReference>
<keyword evidence="4" id="KW-0482">Metalloprotease</keyword>
<gene>
    <name evidence="7" type="ORF">JZM60_10920</name>
</gene>
<dbReference type="InterPro" id="IPR001714">
    <property type="entry name" value="Pept_M24_MAP"/>
</dbReference>
<dbReference type="Gene3D" id="3.40.350.10">
    <property type="entry name" value="Creatinase/prolidase N-terminal domain"/>
    <property type="match status" value="1"/>
</dbReference>
<feature type="domain" description="Creatinase N-terminal" evidence="6">
    <location>
        <begin position="5"/>
        <end position="129"/>
    </location>
</feature>
<dbReference type="PANTHER" id="PTHR46112">
    <property type="entry name" value="AMINOPEPTIDASE"/>
    <property type="match status" value="1"/>
</dbReference>
<organism evidence="7 8">
    <name type="scientific">Geobacter benzoatilyticus</name>
    <dbReference type="NCBI Taxonomy" id="2815309"/>
    <lineage>
        <taxon>Bacteria</taxon>
        <taxon>Pseudomonadati</taxon>
        <taxon>Thermodesulfobacteriota</taxon>
        <taxon>Desulfuromonadia</taxon>
        <taxon>Geobacterales</taxon>
        <taxon>Geobacteraceae</taxon>
        <taxon>Geobacter</taxon>
    </lineage>
</organism>
<evidence type="ECO:0000256" key="3">
    <source>
        <dbReference type="ARBA" id="ARBA00022801"/>
    </source>
</evidence>
<dbReference type="InterPro" id="IPR050659">
    <property type="entry name" value="Peptidase_M24B"/>
</dbReference>
<dbReference type="InterPro" id="IPR001131">
    <property type="entry name" value="Peptidase_M24B_aminopep-P_CS"/>
</dbReference>
<dbReference type="InterPro" id="IPR029149">
    <property type="entry name" value="Creatin/AminoP/Spt16_N"/>
</dbReference>
<protein>
    <submittedName>
        <fullName evidence="7">Aminopeptidase P family protein</fullName>
    </submittedName>
</protein>
<dbReference type="EMBL" id="CP071382">
    <property type="protein sequence ID" value="QSV44680.1"/>
    <property type="molecule type" value="Genomic_DNA"/>
</dbReference>
<dbReference type="Pfam" id="PF00557">
    <property type="entry name" value="Peptidase_M24"/>
    <property type="match status" value="1"/>
</dbReference>
<dbReference type="InterPro" id="IPR036005">
    <property type="entry name" value="Creatinase/aminopeptidase-like"/>
</dbReference>
<dbReference type="InterPro" id="IPR000587">
    <property type="entry name" value="Creatinase_N"/>
</dbReference>
<dbReference type="Proteomes" id="UP000663651">
    <property type="component" value="Chromosome"/>
</dbReference>
<evidence type="ECO:0000313" key="8">
    <source>
        <dbReference type="Proteomes" id="UP000663651"/>
    </source>
</evidence>
<reference evidence="7 8" key="1">
    <citation type="submission" date="2021-03" db="EMBL/GenBank/DDBJ databases">
        <title>Geobacter metallireducens gen. nov. sp. nov., a microorganism capable of coupling the complete oxidation of organic compounds to the reduction of iron and other metals.</title>
        <authorList>
            <person name="Li Y."/>
        </authorList>
    </citation>
    <scope>NUCLEOTIDE SEQUENCE [LARGE SCALE GENOMIC DNA]</scope>
    <source>
        <strain evidence="7 8">Jerry-YX</strain>
    </source>
</reference>
<dbReference type="GO" id="GO:0004177">
    <property type="term" value="F:aminopeptidase activity"/>
    <property type="evidence" value="ECO:0007669"/>
    <property type="project" value="UniProtKB-KW"/>
</dbReference>
<evidence type="ECO:0000313" key="7">
    <source>
        <dbReference type="EMBL" id="QSV44680.1"/>
    </source>
</evidence>
<sequence length="356" mass="38291">MLQDRIVKIQGILEKQDVEAVLFLNLSNVRYLSGFTGSDGALVVGREGSWFLTDSRYTTQAAREVTACPTIEYRVKLEGIAELLEAQGYRRVGFEDEYTTVAHFAALSAKVAGAELVPMSAGLATLRAVKDADELRLLAETARLASEALLSSLEGLRPGVIERDFALALEFAMRRAGADDKSFDFIVASGERGALPHGRAGEKAIGAGELVTIDFGALYGGYHSDETVTVCVGKADDQQRKIYGIVKEAHDRAIAAVRPGISFTSLDAIARDFIADQGYGDFFGHGLGHGVGLDVHEKPTLSPRGEGIVEEGMVFTVEPGIYIPEWGGVRIEDTVVVTGDGCRLLTKVPKELIILS</sequence>
<evidence type="ECO:0000256" key="4">
    <source>
        <dbReference type="ARBA" id="ARBA00023049"/>
    </source>
</evidence>
<dbReference type="SUPFAM" id="SSF55920">
    <property type="entry name" value="Creatinase/aminopeptidase"/>
    <property type="match status" value="1"/>
</dbReference>
<evidence type="ECO:0000259" key="5">
    <source>
        <dbReference type="Pfam" id="PF00557"/>
    </source>
</evidence>
<dbReference type="Pfam" id="PF01321">
    <property type="entry name" value="Creatinase_N"/>
    <property type="match status" value="1"/>
</dbReference>
<dbReference type="PANTHER" id="PTHR46112:SF3">
    <property type="entry name" value="AMINOPEPTIDASE YPDF"/>
    <property type="match status" value="1"/>
</dbReference>
<dbReference type="PROSITE" id="PS00491">
    <property type="entry name" value="PROLINE_PEPTIDASE"/>
    <property type="match status" value="1"/>
</dbReference>
<accession>A0ABX7Q0T7</accession>
<evidence type="ECO:0000259" key="6">
    <source>
        <dbReference type="Pfam" id="PF01321"/>
    </source>
</evidence>
<keyword evidence="8" id="KW-1185">Reference proteome</keyword>
<dbReference type="PRINTS" id="PR00599">
    <property type="entry name" value="MAPEPTIDASE"/>
</dbReference>